<name>K1XI42_9BACT</name>
<dbReference type="EMBL" id="AMFJ01034190">
    <property type="protein sequence ID" value="EKD30010.1"/>
    <property type="molecule type" value="Genomic_DNA"/>
</dbReference>
<dbReference type="Gene3D" id="3.90.1010.10">
    <property type="match status" value="1"/>
</dbReference>
<evidence type="ECO:0000259" key="1">
    <source>
        <dbReference type="Pfam" id="PF01592"/>
    </source>
</evidence>
<comment type="caution">
    <text evidence="2">The sequence shown here is derived from an EMBL/GenBank/DDBJ whole genome shotgun (WGS) entry which is preliminary data.</text>
</comment>
<feature type="domain" description="NIF system FeS cluster assembly NifU N-terminal" evidence="1">
    <location>
        <begin position="1"/>
        <end position="120"/>
    </location>
</feature>
<proteinExistence type="predicted"/>
<dbReference type="Pfam" id="PF01592">
    <property type="entry name" value="NifU_N"/>
    <property type="match status" value="1"/>
</dbReference>
<dbReference type="GO" id="GO:0016226">
    <property type="term" value="P:iron-sulfur cluster assembly"/>
    <property type="evidence" value="ECO:0007669"/>
    <property type="project" value="InterPro"/>
</dbReference>
<gene>
    <name evidence="2" type="ORF">ACD_78C00190G0002</name>
</gene>
<accession>K1XI42</accession>
<evidence type="ECO:0000313" key="2">
    <source>
        <dbReference type="EMBL" id="EKD30010.1"/>
    </source>
</evidence>
<reference evidence="2" key="1">
    <citation type="journal article" date="2012" name="Science">
        <title>Fermentation, hydrogen, and sulfur metabolism in multiple uncultivated bacterial phyla.</title>
        <authorList>
            <person name="Wrighton K.C."/>
            <person name="Thomas B.C."/>
            <person name="Sharon I."/>
            <person name="Miller C.S."/>
            <person name="Castelle C.J."/>
            <person name="VerBerkmoes N.C."/>
            <person name="Wilkins M.J."/>
            <person name="Hettich R.L."/>
            <person name="Lipton M.S."/>
            <person name="Williams K.H."/>
            <person name="Long P.E."/>
            <person name="Banfield J.F."/>
        </authorList>
    </citation>
    <scope>NUCLEOTIDE SEQUENCE [LARGE SCALE GENOMIC DNA]</scope>
</reference>
<dbReference type="GO" id="GO:0005506">
    <property type="term" value="F:iron ion binding"/>
    <property type="evidence" value="ECO:0007669"/>
    <property type="project" value="InterPro"/>
</dbReference>
<dbReference type="AlphaFoldDB" id="K1XI42"/>
<organism evidence="2">
    <name type="scientific">uncultured bacterium</name>
    <name type="common">gcode 4</name>
    <dbReference type="NCBI Taxonomy" id="1234023"/>
    <lineage>
        <taxon>Bacteria</taxon>
        <taxon>environmental samples</taxon>
    </lineage>
</organism>
<dbReference type="InterPro" id="IPR002871">
    <property type="entry name" value="NIF_FeS_clus_asmbl_NifU_N"/>
</dbReference>
<dbReference type="SUPFAM" id="SSF82649">
    <property type="entry name" value="SufE/NifU"/>
    <property type="match status" value="1"/>
</dbReference>
<protein>
    <recommendedName>
        <fullName evidence="1">NIF system FeS cluster assembly NifU N-terminal domain-containing protein</fullName>
    </recommendedName>
</protein>
<sequence length="133" mass="14545">YTETFLEYAKNPPNKGILKGATIEHFEENRNCGDALTVFLKLDDTGTILDFSFEGNTAIVTTACTSIFGESIIGMNISDILTMDEKTILEMIGFQVSSRRKQASVLGLLAVRNAIHKYKSDGVADDFSDVLVG</sequence>
<feature type="non-terminal residue" evidence="2">
    <location>
        <position position="1"/>
    </location>
</feature>
<dbReference type="GO" id="GO:0051536">
    <property type="term" value="F:iron-sulfur cluster binding"/>
    <property type="evidence" value="ECO:0007669"/>
    <property type="project" value="InterPro"/>
</dbReference>